<dbReference type="InterPro" id="IPR017782">
    <property type="entry name" value="Hydroxyacylglutathione_Hdrlase"/>
</dbReference>
<dbReference type="eggNOG" id="COG0491">
    <property type="taxonomic scope" value="Bacteria"/>
</dbReference>
<sequence length="255" mass="28198">MPLRLITVPCRSDNYAFLIHDSVSNETALVDAPEAEPIMEELEGRGWHLNDILITHHHGDHVEGVEQLKKRYGSRVIGARADQHRLPPLDLAVDISDVEDVCGEEVHVIDVPGHTVGHIAFWMPGAQLLFTGDSLMAMGCGRLFEGTPAQMWESLTRLRALPGEATVCSGHEYTETNARFALTIEPDNAALKSRAEAVRSARAEGRFTVPSTLSEEIETNPFLRADRPEVKAALGMQDAPDVDVFAEIRARKDRF</sequence>
<dbReference type="Proteomes" id="UP000035100">
    <property type="component" value="Unassembled WGS sequence"/>
</dbReference>
<dbReference type="GO" id="GO:0019243">
    <property type="term" value="P:methylglyoxal catabolic process to D-lactate via S-lactoyl-glutathione"/>
    <property type="evidence" value="ECO:0007669"/>
    <property type="project" value="UniProtKB-UniRule"/>
</dbReference>
<dbReference type="Pfam" id="PF16123">
    <property type="entry name" value="HAGH_C"/>
    <property type="match status" value="1"/>
</dbReference>
<keyword evidence="5 7" id="KW-0378">Hydrolase</keyword>
<dbReference type="InterPro" id="IPR032282">
    <property type="entry name" value="HAGH_C"/>
</dbReference>
<dbReference type="PANTHER" id="PTHR43705:SF1">
    <property type="entry name" value="HYDROXYACYLGLUTATHIONE HYDROLASE GLOB"/>
    <property type="match status" value="1"/>
</dbReference>
<keyword evidence="6 7" id="KW-0862">Zinc</keyword>
<feature type="binding site" evidence="7">
    <location>
        <position position="56"/>
    </location>
    <ligand>
        <name>Zn(2+)</name>
        <dbReference type="ChEBI" id="CHEBI:29105"/>
        <label>1</label>
    </ligand>
</feature>
<comment type="similarity">
    <text evidence="3 7">Belongs to the metallo-beta-lactamase superfamily. Glyoxalase II family.</text>
</comment>
<dbReference type="Gene3D" id="3.60.15.10">
    <property type="entry name" value="Ribonuclease Z/Hydroxyacylglutathione hydrolase-like"/>
    <property type="match status" value="1"/>
</dbReference>
<accession>A0A0D0Q0B8</accession>
<organism evidence="9 10">
    <name type="scientific">Wenxinia marina DSM 24838</name>
    <dbReference type="NCBI Taxonomy" id="1123501"/>
    <lineage>
        <taxon>Bacteria</taxon>
        <taxon>Pseudomonadati</taxon>
        <taxon>Pseudomonadota</taxon>
        <taxon>Alphaproteobacteria</taxon>
        <taxon>Rhodobacterales</taxon>
        <taxon>Roseobacteraceae</taxon>
        <taxon>Wenxinia</taxon>
    </lineage>
</organism>
<feature type="binding site" evidence="7">
    <location>
        <position position="60"/>
    </location>
    <ligand>
        <name>Zn(2+)</name>
        <dbReference type="ChEBI" id="CHEBI:29105"/>
        <label>2</label>
    </ligand>
</feature>
<feature type="binding site" evidence="7">
    <location>
        <position position="114"/>
    </location>
    <ligand>
        <name>Zn(2+)</name>
        <dbReference type="ChEBI" id="CHEBI:29105"/>
        <label>1</label>
    </ligand>
</feature>
<dbReference type="GO" id="GO:0004416">
    <property type="term" value="F:hydroxyacylglutathione hydrolase activity"/>
    <property type="evidence" value="ECO:0007669"/>
    <property type="project" value="UniProtKB-UniRule"/>
</dbReference>
<dbReference type="PANTHER" id="PTHR43705">
    <property type="entry name" value="HYDROXYACYLGLUTATHIONE HYDROLASE"/>
    <property type="match status" value="1"/>
</dbReference>
<comment type="caution">
    <text evidence="9">The sequence shown here is derived from an EMBL/GenBank/DDBJ whole genome shotgun (WGS) entry which is preliminary data.</text>
</comment>
<feature type="binding site" evidence="7">
    <location>
        <position position="58"/>
    </location>
    <ligand>
        <name>Zn(2+)</name>
        <dbReference type="ChEBI" id="CHEBI:29105"/>
        <label>1</label>
    </ligand>
</feature>
<comment type="subunit">
    <text evidence="7">Monomer.</text>
</comment>
<dbReference type="Pfam" id="PF00753">
    <property type="entry name" value="Lactamase_B"/>
    <property type="match status" value="1"/>
</dbReference>
<dbReference type="PIRSF" id="PIRSF005457">
    <property type="entry name" value="Glx"/>
    <property type="match status" value="1"/>
</dbReference>
<dbReference type="UniPathway" id="UPA00619">
    <property type="reaction ID" value="UER00676"/>
</dbReference>
<dbReference type="GO" id="GO:0046872">
    <property type="term" value="F:metal ion binding"/>
    <property type="evidence" value="ECO:0007669"/>
    <property type="project" value="UniProtKB-KW"/>
</dbReference>
<dbReference type="AlphaFoldDB" id="A0A0D0Q0B8"/>
<evidence type="ECO:0000259" key="8">
    <source>
        <dbReference type="SMART" id="SM00849"/>
    </source>
</evidence>
<dbReference type="NCBIfam" id="TIGR03413">
    <property type="entry name" value="GSH_gloB"/>
    <property type="match status" value="1"/>
</dbReference>
<feature type="binding site" evidence="7">
    <location>
        <position position="171"/>
    </location>
    <ligand>
        <name>Zn(2+)</name>
        <dbReference type="ChEBI" id="CHEBI:29105"/>
        <label>2</label>
    </ligand>
</feature>
<feature type="binding site" evidence="7">
    <location>
        <position position="133"/>
    </location>
    <ligand>
        <name>Zn(2+)</name>
        <dbReference type="ChEBI" id="CHEBI:29105"/>
        <label>1</label>
    </ligand>
</feature>
<dbReference type="SMART" id="SM00849">
    <property type="entry name" value="Lactamase_B"/>
    <property type="match status" value="1"/>
</dbReference>
<gene>
    <name evidence="7" type="primary">gloB</name>
    <name evidence="9" type="ORF">Wenmar_03495</name>
</gene>
<dbReference type="InterPro" id="IPR036866">
    <property type="entry name" value="RibonucZ/Hydroxyglut_hydro"/>
</dbReference>
<dbReference type="EMBL" id="AONG01000018">
    <property type="protein sequence ID" value="KIQ68039.1"/>
    <property type="molecule type" value="Genomic_DNA"/>
</dbReference>
<comment type="pathway">
    <text evidence="2 7">Secondary metabolite metabolism; methylglyoxal degradation; (R)-lactate from methylglyoxal: step 2/2.</text>
</comment>
<name>A0A0D0Q0B8_9RHOB</name>
<feature type="binding site" evidence="7">
    <location>
        <position position="133"/>
    </location>
    <ligand>
        <name>Zn(2+)</name>
        <dbReference type="ChEBI" id="CHEBI:29105"/>
        <label>2</label>
    </ligand>
</feature>
<evidence type="ECO:0000313" key="10">
    <source>
        <dbReference type="Proteomes" id="UP000035100"/>
    </source>
</evidence>
<keyword evidence="10" id="KW-1185">Reference proteome</keyword>
<comment type="catalytic activity">
    <reaction evidence="1 7">
        <text>an S-(2-hydroxyacyl)glutathione + H2O = a 2-hydroxy carboxylate + glutathione + H(+)</text>
        <dbReference type="Rhea" id="RHEA:21864"/>
        <dbReference type="ChEBI" id="CHEBI:15377"/>
        <dbReference type="ChEBI" id="CHEBI:15378"/>
        <dbReference type="ChEBI" id="CHEBI:57925"/>
        <dbReference type="ChEBI" id="CHEBI:58896"/>
        <dbReference type="ChEBI" id="CHEBI:71261"/>
        <dbReference type="EC" id="3.1.2.6"/>
    </reaction>
</comment>
<dbReference type="SUPFAM" id="SSF56281">
    <property type="entry name" value="Metallo-hydrolase/oxidoreductase"/>
    <property type="match status" value="1"/>
</dbReference>
<evidence type="ECO:0000256" key="3">
    <source>
        <dbReference type="ARBA" id="ARBA00006759"/>
    </source>
</evidence>
<feature type="domain" description="Metallo-beta-lactamase" evidence="8">
    <location>
        <begin position="13"/>
        <end position="171"/>
    </location>
</feature>
<dbReference type="InterPro" id="IPR035680">
    <property type="entry name" value="Clx_II_MBL"/>
</dbReference>
<keyword evidence="4 7" id="KW-0479">Metal-binding</keyword>
<evidence type="ECO:0000256" key="4">
    <source>
        <dbReference type="ARBA" id="ARBA00022723"/>
    </source>
</evidence>
<dbReference type="InterPro" id="IPR001279">
    <property type="entry name" value="Metallo-B-lactamas"/>
</dbReference>
<evidence type="ECO:0000256" key="2">
    <source>
        <dbReference type="ARBA" id="ARBA00004963"/>
    </source>
</evidence>
<dbReference type="HAMAP" id="MF_01374">
    <property type="entry name" value="Glyoxalase_2"/>
    <property type="match status" value="1"/>
</dbReference>
<dbReference type="STRING" id="1123501.Wenmar_03495"/>
<feature type="binding site" evidence="7">
    <location>
        <position position="61"/>
    </location>
    <ligand>
        <name>Zn(2+)</name>
        <dbReference type="ChEBI" id="CHEBI:29105"/>
        <label>2</label>
    </ligand>
</feature>
<dbReference type="CDD" id="cd07723">
    <property type="entry name" value="hydroxyacylglutathione_hydrolase_MBL-fold"/>
    <property type="match status" value="1"/>
</dbReference>
<evidence type="ECO:0000256" key="6">
    <source>
        <dbReference type="ARBA" id="ARBA00022833"/>
    </source>
</evidence>
<evidence type="ECO:0000256" key="5">
    <source>
        <dbReference type="ARBA" id="ARBA00022801"/>
    </source>
</evidence>
<reference evidence="9 10" key="1">
    <citation type="submission" date="2013-01" db="EMBL/GenBank/DDBJ databases">
        <authorList>
            <person name="Fiebig A."/>
            <person name="Goeker M."/>
            <person name="Klenk H.-P.P."/>
        </authorList>
    </citation>
    <scope>NUCLEOTIDE SEQUENCE [LARGE SCALE GENOMIC DNA]</scope>
    <source>
        <strain evidence="9 10">DSM 24838</strain>
    </source>
</reference>
<dbReference type="PATRIC" id="fig|1123501.6.peg.3620"/>
<dbReference type="EC" id="3.1.2.6" evidence="7"/>
<proteinExistence type="inferred from homology"/>
<evidence type="ECO:0000256" key="7">
    <source>
        <dbReference type="HAMAP-Rule" id="MF_01374"/>
    </source>
</evidence>
<protein>
    <recommendedName>
        <fullName evidence="7">Hydroxyacylglutathione hydrolase</fullName>
        <ecNumber evidence="7">3.1.2.6</ecNumber>
    </recommendedName>
    <alternativeName>
        <fullName evidence="7">Glyoxalase II</fullName>
        <shortName evidence="7">Glx II</shortName>
    </alternativeName>
</protein>
<evidence type="ECO:0000256" key="1">
    <source>
        <dbReference type="ARBA" id="ARBA00001623"/>
    </source>
</evidence>
<comment type="cofactor">
    <cofactor evidence="7">
        <name>Zn(2+)</name>
        <dbReference type="ChEBI" id="CHEBI:29105"/>
    </cofactor>
    <text evidence="7">Binds 2 Zn(2+) ions per subunit.</text>
</comment>
<comment type="function">
    <text evidence="7">Thiolesterase that catalyzes the hydrolysis of S-D-lactoyl-glutathione to form glutathione and D-lactic acid.</text>
</comment>
<dbReference type="InterPro" id="IPR050110">
    <property type="entry name" value="Glyoxalase_II_hydrolase"/>
</dbReference>
<evidence type="ECO:0000313" key="9">
    <source>
        <dbReference type="EMBL" id="KIQ68039.1"/>
    </source>
</evidence>